<evidence type="ECO:0000313" key="3">
    <source>
        <dbReference type="Proteomes" id="UP000664203"/>
    </source>
</evidence>
<feature type="region of interest" description="Disordered" evidence="1">
    <location>
        <begin position="378"/>
        <end position="417"/>
    </location>
</feature>
<dbReference type="AlphaFoldDB" id="A0A8H3PF31"/>
<accession>A0A8H3PF31</accession>
<feature type="compositionally biased region" description="Basic and acidic residues" evidence="1">
    <location>
        <begin position="406"/>
        <end position="417"/>
    </location>
</feature>
<proteinExistence type="predicted"/>
<comment type="caution">
    <text evidence="2">The sequence shown here is derived from an EMBL/GenBank/DDBJ whole genome shotgun (WGS) entry which is preliminary data.</text>
</comment>
<name>A0A8H3PF31_9LECA</name>
<evidence type="ECO:0000313" key="2">
    <source>
        <dbReference type="EMBL" id="CAF9938974.1"/>
    </source>
</evidence>
<gene>
    <name evidence="2" type="ORF">ALECFALPRED_007940</name>
</gene>
<evidence type="ECO:0000256" key="1">
    <source>
        <dbReference type="SAM" id="MobiDB-lite"/>
    </source>
</evidence>
<reference evidence="2" key="1">
    <citation type="submission" date="2021-03" db="EMBL/GenBank/DDBJ databases">
        <authorList>
            <person name="Tagirdzhanova G."/>
        </authorList>
    </citation>
    <scope>NUCLEOTIDE SEQUENCE</scope>
</reference>
<protein>
    <submittedName>
        <fullName evidence="2">Uncharacterized protein</fullName>
    </submittedName>
</protein>
<keyword evidence="3" id="KW-1185">Reference proteome</keyword>
<organism evidence="2 3">
    <name type="scientific">Alectoria fallacina</name>
    <dbReference type="NCBI Taxonomy" id="1903189"/>
    <lineage>
        <taxon>Eukaryota</taxon>
        <taxon>Fungi</taxon>
        <taxon>Dikarya</taxon>
        <taxon>Ascomycota</taxon>
        <taxon>Pezizomycotina</taxon>
        <taxon>Lecanoromycetes</taxon>
        <taxon>OSLEUM clade</taxon>
        <taxon>Lecanoromycetidae</taxon>
        <taxon>Lecanorales</taxon>
        <taxon>Lecanorineae</taxon>
        <taxon>Parmeliaceae</taxon>
        <taxon>Alectoria</taxon>
    </lineage>
</organism>
<dbReference type="Proteomes" id="UP000664203">
    <property type="component" value="Unassembled WGS sequence"/>
</dbReference>
<dbReference type="OrthoDB" id="10303719at2759"/>
<sequence length="437" mass="49528">MCRYEFYLSTACGHHFPKLPPPARPDLFFNNYHPTIAVPESLTCAAVKLALKFYHDQVVYLPADMNCGAKVDIPKSCPIVHRPRDGPTKRTIKEQEKAIRMLTETMLENGLGPWQEWQVEINAAVLDQCSNRAKPGEHSRTALRRHQELQYPRNMYAHVQNVKAFQARDKRFMMPNVTYTNVDFGCGGPFSAECLTGWDRVGLVTQRLHLWGDAITHPKPCNHECLTGWSGADLDTYRQQIWVGDNPKNWGHFDYAEFARDYTFKNTLPSKRWGLIDYSFVSHLHADQFGWNGKGVARKHHLPNGQVVHVPEMVSIPVPESLDQVLREMARLARLGSPLPKEADQASIEDILDRLPEAFNEQDPLTGDCSEPLMGAVEGSESGTTVVGEPEEEEKPIPVEETPEMAEARRQRARKDMREKIARDFSKGKGKMAVEEG</sequence>
<dbReference type="EMBL" id="CAJPDR010000533">
    <property type="protein sequence ID" value="CAF9938974.1"/>
    <property type="molecule type" value="Genomic_DNA"/>
</dbReference>